<dbReference type="AlphaFoldDB" id="A0AA35LHF9"/>
<dbReference type="EMBL" id="OX395142">
    <property type="protein sequence ID" value="CAI5796051.1"/>
    <property type="molecule type" value="Genomic_DNA"/>
</dbReference>
<name>A0AA35LHF9_9SAUR</name>
<gene>
    <name evidence="1" type="ORF">PODLI_1B003781</name>
</gene>
<accession>A0AA35LHF9</accession>
<keyword evidence="2" id="KW-1185">Reference proteome</keyword>
<dbReference type="Proteomes" id="UP001178461">
    <property type="component" value="Chromosome 17"/>
</dbReference>
<evidence type="ECO:0000313" key="2">
    <source>
        <dbReference type="Proteomes" id="UP001178461"/>
    </source>
</evidence>
<reference evidence="1" key="1">
    <citation type="submission" date="2022-12" db="EMBL/GenBank/DDBJ databases">
        <authorList>
            <person name="Alioto T."/>
            <person name="Alioto T."/>
            <person name="Gomez Garrido J."/>
        </authorList>
    </citation>
    <scope>NUCLEOTIDE SEQUENCE</scope>
</reference>
<organism evidence="1 2">
    <name type="scientific">Podarcis lilfordi</name>
    <name type="common">Lilford's wall lizard</name>
    <dbReference type="NCBI Taxonomy" id="74358"/>
    <lineage>
        <taxon>Eukaryota</taxon>
        <taxon>Metazoa</taxon>
        <taxon>Chordata</taxon>
        <taxon>Craniata</taxon>
        <taxon>Vertebrata</taxon>
        <taxon>Euteleostomi</taxon>
        <taxon>Lepidosauria</taxon>
        <taxon>Squamata</taxon>
        <taxon>Bifurcata</taxon>
        <taxon>Unidentata</taxon>
        <taxon>Episquamata</taxon>
        <taxon>Laterata</taxon>
        <taxon>Lacertibaenia</taxon>
        <taxon>Lacertidae</taxon>
        <taxon>Podarcis</taxon>
    </lineage>
</organism>
<proteinExistence type="predicted"/>
<evidence type="ECO:0000313" key="1">
    <source>
        <dbReference type="EMBL" id="CAI5796051.1"/>
    </source>
</evidence>
<protein>
    <submittedName>
        <fullName evidence="1">Uncharacterized protein</fullName>
    </submittedName>
</protein>
<sequence length="101" mass="11655">MLLQVNKKHGGETWLVLKPWRLHLVRIVRWNVGGCSRHSNETQLGNLQVSSIMCAFSPQQPQMQPETCNYRILFNVLYIPLNHQNLIESWNCCIGSVPKVI</sequence>